<dbReference type="AlphaFoldDB" id="A0A5K7YZV6"/>
<evidence type="ECO:0000313" key="5">
    <source>
        <dbReference type="Proteomes" id="UP000427769"/>
    </source>
</evidence>
<proteinExistence type="predicted"/>
<protein>
    <submittedName>
        <fullName evidence="4">TetR family transcriptional regulator</fullName>
    </submittedName>
</protein>
<dbReference type="Gene3D" id="1.10.357.10">
    <property type="entry name" value="Tetracycline Repressor, domain 2"/>
    <property type="match status" value="1"/>
</dbReference>
<gene>
    <name evidence="4" type="ORF">DSCW_13470</name>
</gene>
<evidence type="ECO:0000313" key="4">
    <source>
        <dbReference type="EMBL" id="BBO73930.1"/>
    </source>
</evidence>
<dbReference type="KEGG" id="dwd:DSCW_13470"/>
<dbReference type="PROSITE" id="PS50977">
    <property type="entry name" value="HTH_TETR_2"/>
    <property type="match status" value="1"/>
</dbReference>
<dbReference type="InterPro" id="IPR009057">
    <property type="entry name" value="Homeodomain-like_sf"/>
</dbReference>
<evidence type="ECO:0000259" key="3">
    <source>
        <dbReference type="PROSITE" id="PS50977"/>
    </source>
</evidence>
<keyword evidence="1 2" id="KW-0238">DNA-binding</keyword>
<feature type="DNA-binding region" description="H-T-H motif" evidence="2">
    <location>
        <begin position="29"/>
        <end position="48"/>
    </location>
</feature>
<feature type="domain" description="HTH tetR-type" evidence="3">
    <location>
        <begin position="6"/>
        <end position="66"/>
    </location>
</feature>
<name>A0A5K7YZV6_9BACT</name>
<sequence>MPPKFKFTKEEIIESAFTIVRCKGWNALSTRSLAAELGTSSRPIYSFFNSIKELEEEIVKKAVDSLHAYMILKRTGNPWHDHGIGYVLFAMEEKSLFRSITDEAHITLFKKYGDAIWDALTESLSNYAPFQGLTSDQIYRIQMHRWLFAHGLAFSASNPPPETWTPDNIVAVMQSGSQAIYTGLLDQFRSST</sequence>
<evidence type="ECO:0000256" key="1">
    <source>
        <dbReference type="ARBA" id="ARBA00023125"/>
    </source>
</evidence>
<dbReference type="Proteomes" id="UP000427769">
    <property type="component" value="Chromosome"/>
</dbReference>
<dbReference type="EMBL" id="AP021875">
    <property type="protein sequence ID" value="BBO73930.1"/>
    <property type="molecule type" value="Genomic_DNA"/>
</dbReference>
<accession>A0A5K7YZV6</accession>
<dbReference type="OrthoDB" id="9808476at2"/>
<evidence type="ECO:0000256" key="2">
    <source>
        <dbReference type="PROSITE-ProRule" id="PRU00335"/>
    </source>
</evidence>
<dbReference type="RefSeq" id="WP_155302999.1">
    <property type="nucleotide sequence ID" value="NZ_AP021875.1"/>
</dbReference>
<dbReference type="InterPro" id="IPR001647">
    <property type="entry name" value="HTH_TetR"/>
</dbReference>
<reference evidence="4 5" key="1">
    <citation type="submission" date="2019-11" db="EMBL/GenBank/DDBJ databases">
        <title>Comparative genomics of hydrocarbon-degrading Desulfosarcina strains.</title>
        <authorList>
            <person name="Watanabe M."/>
            <person name="Kojima H."/>
            <person name="Fukui M."/>
        </authorList>
    </citation>
    <scope>NUCLEOTIDE SEQUENCE [LARGE SCALE GENOMIC DNA]</scope>
    <source>
        <strain evidence="4 5">PP31</strain>
    </source>
</reference>
<dbReference type="SUPFAM" id="SSF46689">
    <property type="entry name" value="Homeodomain-like"/>
    <property type="match status" value="1"/>
</dbReference>
<dbReference type="GO" id="GO:0003677">
    <property type="term" value="F:DNA binding"/>
    <property type="evidence" value="ECO:0007669"/>
    <property type="project" value="UniProtKB-UniRule"/>
</dbReference>
<dbReference type="Pfam" id="PF00440">
    <property type="entry name" value="TetR_N"/>
    <property type="match status" value="1"/>
</dbReference>
<organism evidence="4 5">
    <name type="scientific">Desulfosarcina widdelii</name>
    <dbReference type="NCBI Taxonomy" id="947919"/>
    <lineage>
        <taxon>Bacteria</taxon>
        <taxon>Pseudomonadati</taxon>
        <taxon>Thermodesulfobacteriota</taxon>
        <taxon>Desulfobacteria</taxon>
        <taxon>Desulfobacterales</taxon>
        <taxon>Desulfosarcinaceae</taxon>
        <taxon>Desulfosarcina</taxon>
    </lineage>
</organism>
<keyword evidence="5" id="KW-1185">Reference proteome</keyword>